<dbReference type="GO" id="GO:0005829">
    <property type="term" value="C:cytosol"/>
    <property type="evidence" value="ECO:0007669"/>
    <property type="project" value="TreeGrafter"/>
</dbReference>
<dbReference type="EMBL" id="FQZS01000006">
    <property type="protein sequence ID" value="SHI65982.1"/>
    <property type="molecule type" value="Genomic_DNA"/>
</dbReference>
<dbReference type="GO" id="GO:0005524">
    <property type="term" value="F:ATP binding"/>
    <property type="evidence" value="ECO:0007669"/>
    <property type="project" value="InterPro"/>
</dbReference>
<dbReference type="SUPFAM" id="SSF56784">
    <property type="entry name" value="HAD-like"/>
    <property type="match status" value="1"/>
</dbReference>
<dbReference type="Gene3D" id="3.40.50.1000">
    <property type="entry name" value="HAD superfamily/HAD-like"/>
    <property type="match status" value="1"/>
</dbReference>
<dbReference type="InterPro" id="IPR023198">
    <property type="entry name" value="PGP-like_dom2"/>
</dbReference>
<dbReference type="Pfam" id="PF13419">
    <property type="entry name" value="HAD_2"/>
    <property type="match status" value="1"/>
</dbReference>
<dbReference type="InterPro" id="IPR027417">
    <property type="entry name" value="P-loop_NTPase"/>
</dbReference>
<reference evidence="2 3" key="1">
    <citation type="submission" date="2016-11" db="EMBL/GenBank/DDBJ databases">
        <authorList>
            <person name="Jaros S."/>
            <person name="Januszkiewicz K."/>
            <person name="Wedrychowicz H."/>
        </authorList>
    </citation>
    <scope>NUCLEOTIDE SEQUENCE [LARGE SCALE GENOMIC DNA]</scope>
    <source>
        <strain evidence="2 3">DSM 19022</strain>
    </source>
</reference>
<dbReference type="SFLD" id="SFLDS00003">
    <property type="entry name" value="Haloacid_Dehalogenase"/>
    <property type="match status" value="1"/>
</dbReference>
<dbReference type="RefSeq" id="WP_073025064.1">
    <property type="nucleotide sequence ID" value="NZ_FQZS01000006.1"/>
</dbReference>
<dbReference type="GO" id="GO:0008967">
    <property type="term" value="F:phosphoglycolate phosphatase activity"/>
    <property type="evidence" value="ECO:0007669"/>
    <property type="project" value="TreeGrafter"/>
</dbReference>
<dbReference type="InterPro" id="IPR006083">
    <property type="entry name" value="PRK/URK"/>
</dbReference>
<organism evidence="2 3">
    <name type="scientific">Lutispora thermophila DSM 19022</name>
    <dbReference type="NCBI Taxonomy" id="1122184"/>
    <lineage>
        <taxon>Bacteria</taxon>
        <taxon>Bacillati</taxon>
        <taxon>Bacillota</taxon>
        <taxon>Clostridia</taxon>
        <taxon>Lutisporales</taxon>
        <taxon>Lutisporaceae</taxon>
        <taxon>Lutispora</taxon>
    </lineage>
</organism>
<dbReference type="InterPro" id="IPR050155">
    <property type="entry name" value="HAD-like_hydrolase_sf"/>
</dbReference>
<dbReference type="PANTHER" id="PTHR43434">
    <property type="entry name" value="PHOSPHOGLYCOLATE PHOSPHATASE"/>
    <property type="match status" value="1"/>
</dbReference>
<dbReference type="GO" id="GO:0006281">
    <property type="term" value="P:DNA repair"/>
    <property type="evidence" value="ECO:0007669"/>
    <property type="project" value="TreeGrafter"/>
</dbReference>
<dbReference type="Gene3D" id="1.10.150.240">
    <property type="entry name" value="Putative phosphatase, domain 2"/>
    <property type="match status" value="1"/>
</dbReference>
<evidence type="ECO:0000313" key="2">
    <source>
        <dbReference type="EMBL" id="SHI65982.1"/>
    </source>
</evidence>
<dbReference type="SUPFAM" id="SSF52540">
    <property type="entry name" value="P-loop containing nucleoside triphosphate hydrolases"/>
    <property type="match status" value="1"/>
</dbReference>
<dbReference type="SFLD" id="SFLDG01129">
    <property type="entry name" value="C1.5:_HAD__Beta-PGM__Phosphata"/>
    <property type="match status" value="1"/>
</dbReference>
<accession>A0A1M6CY86</accession>
<evidence type="ECO:0000313" key="3">
    <source>
        <dbReference type="Proteomes" id="UP000184442"/>
    </source>
</evidence>
<dbReference type="PANTHER" id="PTHR43434:SF1">
    <property type="entry name" value="PHOSPHOGLYCOLATE PHOSPHATASE"/>
    <property type="match status" value="1"/>
</dbReference>
<dbReference type="AlphaFoldDB" id="A0A1M6CY86"/>
<dbReference type="OrthoDB" id="1420794at2"/>
<sequence>MKRQMIIFDLDGTLYRTHETALPPLYALCEEYGIKLSKEDEALLLCTTTEAFLEKVAPDMPEEEKLKFQQEIKWREIEEVKKNGCLFDGAKEMLSKLKAEGFLLAVCGMGSKEYIDAVVDKCEIRHYFDVILSRIDGKTKGQVLKDFLVTQQLSTENCIMIGDSATDFAAAQENDMPFIGVSYGYGSDKIKDMAVMIDNVEKIGTEIYKTFIYSKIEKEVANLKKPIVLGVNGVDTSGKTVFAEALSIYLQHRGYQTQLMHMDDFHNPKEMRYKDTSPQGYINYAFDLNKLESIITEIKGNDVDKDFHVLDFDLDTYTKKLHIKTTRNTIIILEGVLLYRPPISNLIDYKIFLDISFDEVLNRANIRDVPKYGVEFLDKYKERYIPAQKLYLQKYNPKKLCDMVIDNNDYNKPFICVPE</sequence>
<dbReference type="Pfam" id="PF00485">
    <property type="entry name" value="PRK"/>
    <property type="match status" value="1"/>
</dbReference>
<dbReference type="GO" id="GO:0016301">
    <property type="term" value="F:kinase activity"/>
    <property type="evidence" value="ECO:0007669"/>
    <property type="project" value="InterPro"/>
</dbReference>
<dbReference type="Proteomes" id="UP000184442">
    <property type="component" value="Unassembled WGS sequence"/>
</dbReference>
<protein>
    <submittedName>
        <fullName evidence="2">Phosphoglycolate phosphatase</fullName>
    </submittedName>
</protein>
<name>A0A1M6CY86_9FIRM</name>
<dbReference type="InterPro" id="IPR023214">
    <property type="entry name" value="HAD_sf"/>
</dbReference>
<dbReference type="STRING" id="1122184.SAMN02745176_00921"/>
<dbReference type="Gene3D" id="3.40.50.300">
    <property type="entry name" value="P-loop containing nucleotide triphosphate hydrolases"/>
    <property type="match status" value="1"/>
</dbReference>
<gene>
    <name evidence="2" type="ORF">SAMN02745176_00921</name>
</gene>
<dbReference type="InterPro" id="IPR036412">
    <property type="entry name" value="HAD-like_sf"/>
</dbReference>
<feature type="domain" description="Phosphoribulokinase/uridine kinase" evidence="1">
    <location>
        <begin position="228"/>
        <end position="375"/>
    </location>
</feature>
<dbReference type="InterPro" id="IPR041492">
    <property type="entry name" value="HAD_2"/>
</dbReference>
<proteinExistence type="predicted"/>
<evidence type="ECO:0000259" key="1">
    <source>
        <dbReference type="Pfam" id="PF00485"/>
    </source>
</evidence>
<keyword evidence="3" id="KW-1185">Reference proteome</keyword>